<feature type="compositionally biased region" description="Acidic residues" evidence="5">
    <location>
        <begin position="616"/>
        <end position="625"/>
    </location>
</feature>
<feature type="compositionally biased region" description="Acidic residues" evidence="5">
    <location>
        <begin position="822"/>
        <end position="833"/>
    </location>
</feature>
<dbReference type="EMBL" id="JAAAJA010000462">
    <property type="protein sequence ID" value="KAG0253379.1"/>
    <property type="molecule type" value="Genomic_DNA"/>
</dbReference>
<organism evidence="7 8">
    <name type="scientific">Mortierella polycephala</name>
    <dbReference type="NCBI Taxonomy" id="41804"/>
    <lineage>
        <taxon>Eukaryota</taxon>
        <taxon>Fungi</taxon>
        <taxon>Fungi incertae sedis</taxon>
        <taxon>Mucoromycota</taxon>
        <taxon>Mortierellomycotina</taxon>
        <taxon>Mortierellomycetes</taxon>
        <taxon>Mortierellales</taxon>
        <taxon>Mortierellaceae</taxon>
        <taxon>Mortierella</taxon>
    </lineage>
</organism>
<name>A0A9P6PVI2_9FUNG</name>
<dbReference type="GO" id="GO:0051455">
    <property type="term" value="P:spindle attachment to meiosis I kinetochore"/>
    <property type="evidence" value="ECO:0007669"/>
    <property type="project" value="TreeGrafter"/>
</dbReference>
<feature type="compositionally biased region" description="Acidic residues" evidence="5">
    <location>
        <begin position="156"/>
        <end position="166"/>
    </location>
</feature>
<feature type="region of interest" description="Disordered" evidence="5">
    <location>
        <begin position="574"/>
        <end position="644"/>
    </location>
</feature>
<feature type="region of interest" description="Disordered" evidence="5">
    <location>
        <begin position="784"/>
        <end position="857"/>
    </location>
</feature>
<evidence type="ECO:0000259" key="6">
    <source>
        <dbReference type="Pfam" id="PF11699"/>
    </source>
</evidence>
<feature type="compositionally biased region" description="Polar residues" evidence="5">
    <location>
        <begin position="419"/>
        <end position="439"/>
    </location>
</feature>
<keyword evidence="8" id="KW-1185">Reference proteome</keyword>
<evidence type="ECO:0000313" key="7">
    <source>
        <dbReference type="EMBL" id="KAG0253379.1"/>
    </source>
</evidence>
<dbReference type="AlphaFoldDB" id="A0A9P6PVI2"/>
<comment type="caution">
    <text evidence="7">The sequence shown here is derived from an EMBL/GenBank/DDBJ whole genome shotgun (WGS) entry which is preliminary data.</text>
</comment>
<dbReference type="GO" id="GO:0051382">
    <property type="term" value="P:kinetochore assembly"/>
    <property type="evidence" value="ECO:0007669"/>
    <property type="project" value="InterPro"/>
</dbReference>
<dbReference type="GO" id="GO:0019237">
    <property type="term" value="F:centromeric DNA binding"/>
    <property type="evidence" value="ECO:0007669"/>
    <property type="project" value="InterPro"/>
</dbReference>
<feature type="compositionally biased region" description="Basic residues" evidence="5">
    <location>
        <begin position="809"/>
        <end position="818"/>
    </location>
</feature>
<reference evidence="7" key="1">
    <citation type="journal article" date="2020" name="Fungal Divers.">
        <title>Resolving the Mortierellaceae phylogeny through synthesis of multi-gene phylogenetics and phylogenomics.</title>
        <authorList>
            <person name="Vandepol N."/>
            <person name="Liber J."/>
            <person name="Desiro A."/>
            <person name="Na H."/>
            <person name="Kennedy M."/>
            <person name="Barry K."/>
            <person name="Grigoriev I.V."/>
            <person name="Miller A.N."/>
            <person name="O'Donnell K."/>
            <person name="Stajich J.E."/>
            <person name="Bonito G."/>
        </authorList>
    </citation>
    <scope>NUCLEOTIDE SEQUENCE</scope>
    <source>
        <strain evidence="7">KOD948</strain>
    </source>
</reference>
<dbReference type="PANTHER" id="PTHR16684:SF11">
    <property type="entry name" value="CENTROMERE PROTEIN C"/>
    <property type="match status" value="1"/>
</dbReference>
<dbReference type="GO" id="GO:0051315">
    <property type="term" value="P:attachment of mitotic spindle microtubules to kinetochore"/>
    <property type="evidence" value="ECO:0007669"/>
    <property type="project" value="TreeGrafter"/>
</dbReference>
<dbReference type="Proteomes" id="UP000726737">
    <property type="component" value="Unassembled WGS sequence"/>
</dbReference>
<dbReference type="Gene3D" id="2.60.120.10">
    <property type="entry name" value="Jelly Rolls"/>
    <property type="match status" value="1"/>
</dbReference>
<dbReference type="Pfam" id="PF11699">
    <property type="entry name" value="CENP-C_C"/>
    <property type="match status" value="1"/>
</dbReference>
<dbReference type="SUPFAM" id="SSF51182">
    <property type="entry name" value="RmlC-like cupins"/>
    <property type="match status" value="1"/>
</dbReference>
<evidence type="ECO:0000256" key="2">
    <source>
        <dbReference type="ARBA" id="ARBA00010291"/>
    </source>
</evidence>
<dbReference type="GO" id="GO:0005634">
    <property type="term" value="C:nucleus"/>
    <property type="evidence" value="ECO:0007669"/>
    <property type="project" value="UniProtKB-SubCell"/>
</dbReference>
<feature type="region of interest" description="Disordered" evidence="5">
    <location>
        <begin position="240"/>
        <end position="264"/>
    </location>
</feature>
<dbReference type="InterPro" id="IPR014710">
    <property type="entry name" value="RmlC-like_jellyroll"/>
</dbReference>
<evidence type="ECO:0000313" key="8">
    <source>
        <dbReference type="Proteomes" id="UP000726737"/>
    </source>
</evidence>
<accession>A0A9P6PVI2</accession>
<keyword evidence="3" id="KW-0238">DNA-binding</keyword>
<feature type="compositionally biased region" description="Polar residues" evidence="5">
    <location>
        <begin position="630"/>
        <end position="644"/>
    </location>
</feature>
<feature type="compositionally biased region" description="Polar residues" evidence="5">
    <location>
        <begin position="113"/>
        <end position="134"/>
    </location>
</feature>
<feature type="compositionally biased region" description="Basic and acidic residues" evidence="5">
    <location>
        <begin position="788"/>
        <end position="798"/>
    </location>
</feature>
<evidence type="ECO:0000256" key="4">
    <source>
        <dbReference type="ARBA" id="ARBA00023242"/>
    </source>
</evidence>
<dbReference type="OrthoDB" id="1939643at2759"/>
<feature type="compositionally biased region" description="Polar residues" evidence="5">
    <location>
        <begin position="361"/>
        <end position="384"/>
    </location>
</feature>
<feature type="compositionally biased region" description="Polar residues" evidence="5">
    <location>
        <begin position="459"/>
        <end position="468"/>
    </location>
</feature>
<evidence type="ECO:0000256" key="3">
    <source>
        <dbReference type="ARBA" id="ARBA00023125"/>
    </source>
</evidence>
<feature type="compositionally biased region" description="Basic and acidic residues" evidence="5">
    <location>
        <begin position="440"/>
        <end position="458"/>
    </location>
</feature>
<dbReference type="GO" id="GO:0000776">
    <property type="term" value="C:kinetochore"/>
    <property type="evidence" value="ECO:0007669"/>
    <property type="project" value="InterPro"/>
</dbReference>
<dbReference type="InterPro" id="IPR011051">
    <property type="entry name" value="RmlC_Cupin_sf"/>
</dbReference>
<comment type="similarity">
    <text evidence="2">Belongs to the CENP-C/MIF2 family.</text>
</comment>
<keyword evidence="4" id="KW-0539">Nucleus</keyword>
<evidence type="ECO:0000256" key="1">
    <source>
        <dbReference type="ARBA" id="ARBA00004123"/>
    </source>
</evidence>
<proteinExistence type="inferred from homology"/>
<feature type="domain" description="Mif2/CENP-C cupin" evidence="6">
    <location>
        <begin position="680"/>
        <end position="763"/>
    </location>
</feature>
<comment type="subcellular location">
    <subcellularLocation>
        <location evidence="1">Nucleus</location>
    </subcellularLocation>
</comment>
<dbReference type="PANTHER" id="PTHR16684">
    <property type="entry name" value="CENTROMERE PROTEIN C"/>
    <property type="match status" value="1"/>
</dbReference>
<feature type="compositionally biased region" description="Basic and acidic residues" evidence="5">
    <location>
        <begin position="331"/>
        <end position="358"/>
    </location>
</feature>
<feature type="region of interest" description="Disordered" evidence="5">
    <location>
        <begin position="316"/>
        <end position="514"/>
    </location>
</feature>
<dbReference type="InterPro" id="IPR025974">
    <property type="entry name" value="Mif2/CENP-C_cupin"/>
</dbReference>
<protein>
    <recommendedName>
        <fullName evidence="6">Mif2/CENP-C cupin domain-containing protein</fullName>
    </recommendedName>
</protein>
<evidence type="ECO:0000256" key="5">
    <source>
        <dbReference type="SAM" id="MobiDB-lite"/>
    </source>
</evidence>
<feature type="compositionally biased region" description="Polar residues" evidence="5">
    <location>
        <begin position="49"/>
        <end position="65"/>
    </location>
</feature>
<feature type="region of interest" description="Disordered" evidence="5">
    <location>
        <begin position="47"/>
        <end position="214"/>
    </location>
</feature>
<gene>
    <name evidence="7" type="ORF">BG011_006398</name>
</gene>
<dbReference type="InterPro" id="IPR028386">
    <property type="entry name" value="CENP-C/Mif2/cnp3"/>
</dbReference>
<sequence length="857" mass="95367">MYESSVDEHPSPPLESVKRKIDFSRIKIDDEPVGDYSRVSRLLQAGSYAASNSRQRTHVIQSSDNDTGEKTRTTTSTSTKKSTPDSVLAVTSRLGMPATRSVSTWRTRDFGAATNTPDARGGTATSSHSRNTPASKMFDFEGLDFDNDGCSGPGHDDDDGDDDGDDVYSGPDDNSNYSGLDDDGRSSGQNGDNKDFAPVGGIAQGFPHTEDDGFFMHTPDTPSRPSHSVLVLDTPEIPKQRQRWYDSRDRTAMPERESEISWNKRSERKDVGTFELVSVTPAALKQYQRRNGAQDRTTMPEKKPVIPWNKKLEHIGAGTSEMLPPTSTYQFKDEDPMPRGQKDSNDMEDHEPLIDRRKTNGRVQTKNTARSGTVGTAISRQVRAQATMAPLESVETKDSKSTGNSQPRKRGRPRKVKPDSNQPSTHISVRNNQTETNQSEQRRDRSGDKEKPSQEHRTQQSVPSSSETQLRRTRAATTPKQMEITMTTEITKRRTGTTTKLSNTPGSIDPGPGYKVEKLQRMSWTTAPDKEESGLRRSKRATYKPLEFWKNERVILGKSDGTPLPVPAVKGIIRAVPQEQPNPRGTRRRQGSVQPSTRMADGNASKRHSRKLGPGSDDEEDESESTADSGNLSKQGSNQEVSQKCETIDHVTGRAIHRVLAETKNSEQEQFQDAAGGEYQFYRGLEDDCISTGVVRIPGLGTKPNKNAFVSSMMYYVIQGTVRVTIYNSTIVLCRGGRFLVPKGNQYMIQNLSRTDCLLLFSQSKAAIPYTSLTTNASDQIATSAAARETRSYKREEPVPSSSVGERRNAHRNLRKRKEMQDYEEAVTDDQESKEDTRSRTPAPRRTLRSASKMYAY</sequence>